<evidence type="ECO:0000256" key="4">
    <source>
        <dbReference type="SAM" id="SignalP"/>
    </source>
</evidence>
<dbReference type="GO" id="GO:0006508">
    <property type="term" value="P:proteolysis"/>
    <property type="evidence" value="ECO:0007669"/>
    <property type="project" value="InterPro"/>
</dbReference>
<sequence length="922" mass="99544">MPPISYAAAISGFLLATLTLIQANGDALWLEPSSKWYGIDGNWSSVGLYVGEPSQQVDVIVSTSLSEIWVIESSGCGSSALCTAARGNVFNISQSSSWSSLGAWELGLNYLDQVANGDYAVDAVTVYNGLSQNLTSLAKQVVAAINDTDYYTGFFGLGITPGRFKTTVVQSPIAAMVERDAIIPSHSYGYTAGAYYGSAIGTPMSLVLGGYDQNRFVPHDTTFSLNSTTRQPEALIRGITATVSSADQAPTAWNSTSVSLATFDESVVALIDSSTPYLWLPSAVCDHFAQALDLTWNETFGLYLFANDKTYENLSNTDLSFTFSLSSSDNRDNFGDPLNVAGVVNITISANAFAQTLRYPFMNLFEYGDAATPYFPLRRADGGTQAIIGRSFLQEAYLKTNYELSSFSLHQALFPENPSTNTSIVTVTSSADSPYPDPGSGSTNQQGLHTPAIVGIVVAASLALLSAFFVFWCVRRRKRRQGGAMVEVNSLKETTSSMEPETPRTPVARMFSRFARRFPGRRNKGDAAHEMSGDSTHPLEAAGQERYELAVPQAPVELDATDAHSLNAFTDFATGDTGDLSPYEMARRKMEKQLQGPVPHYTPGPSPLDSPLAGDGFGYGLEKGYHDISPVPHYRPSNRSLRSDNTSLSPASTPTHENYSYSIPSPMTPHGEWPPFPSAMSYLPATNTPPTSTTLPRSLSSPGSAYVSSLPDTTEHPSMSRSASSSGTPMSTRAHLAPPKPSFQRTPIDPSKVVCLGPLPDNIRPPHPTSMARLITPNGQTFVLPTIPSAAESRRQSTTDTLGSNYTVEEEEHMRDEHDNDWGFGGLGLKIEEEESEPKSAHTTGTLDGAFDFIHIPEPPTPISGTPSTGRLESRIDLVHVPTPVDPTVVPTSATQRLHGFDLVHVPQPAERRYSWEEGGSR</sequence>
<dbReference type="InterPro" id="IPR021109">
    <property type="entry name" value="Peptidase_aspartic_dom_sf"/>
</dbReference>
<name>A0A9P9A2M2_9PEZI</name>
<feature type="chain" id="PRO_5040315526" evidence="4">
    <location>
        <begin position="24"/>
        <end position="922"/>
    </location>
</feature>
<evidence type="ECO:0000313" key="6">
    <source>
        <dbReference type="EMBL" id="KAH6659567.1"/>
    </source>
</evidence>
<evidence type="ECO:0000259" key="5">
    <source>
        <dbReference type="PROSITE" id="PS51767"/>
    </source>
</evidence>
<feature type="region of interest" description="Disordered" evidence="2">
    <location>
        <begin position="684"/>
        <end position="751"/>
    </location>
</feature>
<dbReference type="PANTHER" id="PTHR47966:SF51">
    <property type="entry name" value="BETA-SITE APP-CLEAVING ENZYME, ISOFORM A-RELATED"/>
    <property type="match status" value="1"/>
</dbReference>
<dbReference type="PROSITE" id="PS51767">
    <property type="entry name" value="PEPTIDASE_A1"/>
    <property type="match status" value="1"/>
</dbReference>
<comment type="caution">
    <text evidence="6">The sequence shown here is derived from an EMBL/GenBank/DDBJ whole genome shotgun (WGS) entry which is preliminary data.</text>
</comment>
<dbReference type="Pfam" id="PF00026">
    <property type="entry name" value="Asp"/>
    <property type="match status" value="1"/>
</dbReference>
<dbReference type="CDD" id="cd12087">
    <property type="entry name" value="TM_EGFR-like"/>
    <property type="match status" value="1"/>
</dbReference>
<dbReference type="PANTHER" id="PTHR47966">
    <property type="entry name" value="BETA-SITE APP-CLEAVING ENZYME, ISOFORM A-RELATED"/>
    <property type="match status" value="1"/>
</dbReference>
<dbReference type="OrthoDB" id="5233646at2759"/>
<dbReference type="GO" id="GO:0004190">
    <property type="term" value="F:aspartic-type endopeptidase activity"/>
    <property type="evidence" value="ECO:0007669"/>
    <property type="project" value="InterPro"/>
</dbReference>
<keyword evidence="3" id="KW-0472">Membrane</keyword>
<dbReference type="RefSeq" id="XP_045963698.1">
    <property type="nucleotide sequence ID" value="XM_046106228.1"/>
</dbReference>
<dbReference type="GeneID" id="70135119"/>
<protein>
    <submittedName>
        <fullName evidence="6">Aspartic peptidase domain-containing protein</fullName>
    </submittedName>
</protein>
<feature type="domain" description="Peptidase A1" evidence="5">
    <location>
        <begin position="44"/>
        <end position="410"/>
    </location>
</feature>
<dbReference type="SUPFAM" id="SSF50630">
    <property type="entry name" value="Acid proteases"/>
    <property type="match status" value="1"/>
</dbReference>
<dbReference type="InterPro" id="IPR034164">
    <property type="entry name" value="Pepsin-like_dom"/>
</dbReference>
<dbReference type="GO" id="GO:0000324">
    <property type="term" value="C:fungal-type vacuole"/>
    <property type="evidence" value="ECO:0007669"/>
    <property type="project" value="TreeGrafter"/>
</dbReference>
<dbReference type="PRINTS" id="PR00792">
    <property type="entry name" value="PEPSIN"/>
</dbReference>
<comment type="similarity">
    <text evidence="1">Belongs to the peptidase A1 family.</text>
</comment>
<dbReference type="InterPro" id="IPR033121">
    <property type="entry name" value="PEPTIDASE_A1"/>
</dbReference>
<feature type="signal peptide" evidence="4">
    <location>
        <begin position="1"/>
        <end position="23"/>
    </location>
</feature>
<evidence type="ECO:0000313" key="7">
    <source>
        <dbReference type="Proteomes" id="UP000758603"/>
    </source>
</evidence>
<reference evidence="6" key="1">
    <citation type="journal article" date="2021" name="Nat. Commun.">
        <title>Genetic determinants of endophytism in the Arabidopsis root mycobiome.</title>
        <authorList>
            <person name="Mesny F."/>
            <person name="Miyauchi S."/>
            <person name="Thiergart T."/>
            <person name="Pickel B."/>
            <person name="Atanasova L."/>
            <person name="Karlsson M."/>
            <person name="Huettel B."/>
            <person name="Barry K.W."/>
            <person name="Haridas S."/>
            <person name="Chen C."/>
            <person name="Bauer D."/>
            <person name="Andreopoulos W."/>
            <person name="Pangilinan J."/>
            <person name="LaButti K."/>
            <person name="Riley R."/>
            <person name="Lipzen A."/>
            <person name="Clum A."/>
            <person name="Drula E."/>
            <person name="Henrissat B."/>
            <person name="Kohler A."/>
            <person name="Grigoriev I.V."/>
            <person name="Martin F.M."/>
            <person name="Hacquard S."/>
        </authorList>
    </citation>
    <scope>NUCLEOTIDE SEQUENCE</scope>
    <source>
        <strain evidence="6">MPI-SDFR-AT-0073</strain>
    </source>
</reference>
<accession>A0A9P9A2M2</accession>
<evidence type="ECO:0000256" key="2">
    <source>
        <dbReference type="SAM" id="MobiDB-lite"/>
    </source>
</evidence>
<dbReference type="EMBL" id="JAGPXC010000001">
    <property type="protein sequence ID" value="KAH6659567.1"/>
    <property type="molecule type" value="Genomic_DNA"/>
</dbReference>
<keyword evidence="3" id="KW-0812">Transmembrane</keyword>
<keyword evidence="4" id="KW-0732">Signal</keyword>
<dbReference type="Gene3D" id="2.40.70.10">
    <property type="entry name" value="Acid Proteases"/>
    <property type="match status" value="2"/>
</dbReference>
<dbReference type="AlphaFoldDB" id="A0A9P9A2M2"/>
<feature type="region of interest" description="Disordered" evidence="2">
    <location>
        <begin position="632"/>
        <end position="657"/>
    </location>
</feature>
<evidence type="ECO:0000256" key="3">
    <source>
        <dbReference type="SAM" id="Phobius"/>
    </source>
</evidence>
<proteinExistence type="inferred from homology"/>
<dbReference type="Proteomes" id="UP000758603">
    <property type="component" value="Unassembled WGS sequence"/>
</dbReference>
<gene>
    <name evidence="6" type="ORF">BKA67DRAFT_652791</name>
</gene>
<keyword evidence="3" id="KW-1133">Transmembrane helix</keyword>
<feature type="compositionally biased region" description="Polar residues" evidence="2">
    <location>
        <begin position="637"/>
        <end position="657"/>
    </location>
</feature>
<dbReference type="InterPro" id="IPR001461">
    <property type="entry name" value="Aspartic_peptidase_A1"/>
</dbReference>
<keyword evidence="7" id="KW-1185">Reference proteome</keyword>
<evidence type="ECO:0000256" key="1">
    <source>
        <dbReference type="ARBA" id="ARBA00007447"/>
    </source>
</evidence>
<feature type="compositionally biased region" description="Polar residues" evidence="2">
    <location>
        <begin position="706"/>
        <end position="731"/>
    </location>
</feature>
<feature type="compositionally biased region" description="Low complexity" evidence="2">
    <location>
        <begin position="684"/>
        <end position="704"/>
    </location>
</feature>
<feature type="transmembrane region" description="Helical" evidence="3">
    <location>
        <begin position="452"/>
        <end position="474"/>
    </location>
</feature>
<dbReference type="CDD" id="cd05471">
    <property type="entry name" value="pepsin_like"/>
    <property type="match status" value="1"/>
</dbReference>
<organism evidence="6 7">
    <name type="scientific">Truncatella angustata</name>
    <dbReference type="NCBI Taxonomy" id="152316"/>
    <lineage>
        <taxon>Eukaryota</taxon>
        <taxon>Fungi</taxon>
        <taxon>Dikarya</taxon>
        <taxon>Ascomycota</taxon>
        <taxon>Pezizomycotina</taxon>
        <taxon>Sordariomycetes</taxon>
        <taxon>Xylariomycetidae</taxon>
        <taxon>Amphisphaeriales</taxon>
        <taxon>Sporocadaceae</taxon>
        <taxon>Truncatella</taxon>
    </lineage>
</organism>